<dbReference type="OrthoDB" id="9798292at2"/>
<evidence type="ECO:0000313" key="2">
    <source>
        <dbReference type="Proteomes" id="UP000323886"/>
    </source>
</evidence>
<comment type="caution">
    <text evidence="1">The sequence shown here is derived from an EMBL/GenBank/DDBJ whole genome shotgun (WGS) entry which is preliminary data.</text>
</comment>
<accession>A0A5M6I2I5</accession>
<name>A0A5M6I2I5_9HYPH</name>
<dbReference type="EMBL" id="VWPL01000010">
    <property type="protein sequence ID" value="KAA5601998.1"/>
    <property type="molecule type" value="Genomic_DNA"/>
</dbReference>
<dbReference type="Pfam" id="PF07370">
    <property type="entry name" value="DUF1489"/>
    <property type="match status" value="1"/>
</dbReference>
<dbReference type="InterPro" id="IPR008320">
    <property type="entry name" value="UCP032025"/>
</dbReference>
<gene>
    <name evidence="1" type="ORF">F1193_07570</name>
</gene>
<keyword evidence="2" id="KW-1185">Reference proteome</keyword>
<organism evidence="1 2">
    <name type="scientific">Blastochloris sulfoviridis</name>
    <dbReference type="NCBI Taxonomy" id="50712"/>
    <lineage>
        <taxon>Bacteria</taxon>
        <taxon>Pseudomonadati</taxon>
        <taxon>Pseudomonadota</taxon>
        <taxon>Alphaproteobacteria</taxon>
        <taxon>Hyphomicrobiales</taxon>
        <taxon>Blastochloridaceae</taxon>
        <taxon>Blastochloris</taxon>
    </lineage>
</organism>
<evidence type="ECO:0000313" key="1">
    <source>
        <dbReference type="EMBL" id="KAA5601998.1"/>
    </source>
</evidence>
<dbReference type="Proteomes" id="UP000323886">
    <property type="component" value="Unassembled WGS sequence"/>
</dbReference>
<reference evidence="1 2" key="1">
    <citation type="submission" date="2019-09" db="EMBL/GenBank/DDBJ databases">
        <title>Draft Whole-Genome sequence of Blastochloris sulfoviridis DSM 729.</title>
        <authorList>
            <person name="Meyer T.E."/>
            <person name="Kyndt J.A."/>
        </authorList>
    </citation>
    <scope>NUCLEOTIDE SEQUENCE [LARGE SCALE GENOMIC DNA]</scope>
    <source>
        <strain evidence="1 2">DSM 729</strain>
    </source>
</reference>
<sequence>MPDSPTNPLHLVKLCVGCDAVADLEEWIAARIRECTRQGRPHEQVHTTRMTPKRRAELLAGGSLYWVIKGVVQCRQRLIDLRPVVDAEGVSRCELVLEPKLVRTVLRPMRAFQGWRYLSAADAPSDLDRAGEGVADMPEALRQELAGLGLL</sequence>
<dbReference type="PIRSF" id="PIRSF032025">
    <property type="entry name" value="UCP032025"/>
    <property type="match status" value="1"/>
</dbReference>
<dbReference type="RefSeq" id="WP_150097076.1">
    <property type="nucleotide sequence ID" value="NZ_VWPL01000010.1"/>
</dbReference>
<proteinExistence type="predicted"/>
<dbReference type="AlphaFoldDB" id="A0A5M6I2I5"/>
<protein>
    <submittedName>
        <fullName evidence="1">DUF1489 family protein</fullName>
    </submittedName>
</protein>